<dbReference type="STRING" id="192903.SAMN04488513_11131"/>
<dbReference type="Proteomes" id="UP000184543">
    <property type="component" value="Unassembled WGS sequence"/>
</dbReference>
<dbReference type="PANTHER" id="PTHR45566:SF1">
    <property type="entry name" value="HTH-TYPE TRANSCRIPTIONAL REGULATOR YHJB-RELATED"/>
    <property type="match status" value="1"/>
</dbReference>
<organism evidence="1 2">
    <name type="scientific">Pseudozobellia thermophila</name>
    <dbReference type="NCBI Taxonomy" id="192903"/>
    <lineage>
        <taxon>Bacteria</taxon>
        <taxon>Pseudomonadati</taxon>
        <taxon>Bacteroidota</taxon>
        <taxon>Flavobacteriia</taxon>
        <taxon>Flavobacteriales</taxon>
        <taxon>Flavobacteriaceae</taxon>
        <taxon>Pseudozobellia</taxon>
    </lineage>
</organism>
<dbReference type="OrthoDB" id="659223at2"/>
<dbReference type="SUPFAM" id="SSF46894">
    <property type="entry name" value="C-terminal effector domain of the bipartite response regulators"/>
    <property type="match status" value="1"/>
</dbReference>
<proteinExistence type="predicted"/>
<dbReference type="InterPro" id="IPR036388">
    <property type="entry name" value="WH-like_DNA-bd_sf"/>
</dbReference>
<dbReference type="Gene3D" id="3.40.50.2300">
    <property type="match status" value="1"/>
</dbReference>
<reference evidence="2" key="1">
    <citation type="submission" date="2016-11" db="EMBL/GenBank/DDBJ databases">
        <authorList>
            <person name="Varghese N."/>
            <person name="Submissions S."/>
        </authorList>
    </citation>
    <scope>NUCLEOTIDE SEQUENCE [LARGE SCALE GENOMIC DNA]</scope>
    <source>
        <strain evidence="2">DSM 19858</strain>
    </source>
</reference>
<keyword evidence="2" id="KW-1185">Reference proteome</keyword>
<evidence type="ECO:0000313" key="2">
    <source>
        <dbReference type="Proteomes" id="UP000184543"/>
    </source>
</evidence>
<dbReference type="PANTHER" id="PTHR45566">
    <property type="entry name" value="HTH-TYPE TRANSCRIPTIONAL REGULATOR YHJB-RELATED"/>
    <property type="match status" value="1"/>
</dbReference>
<dbReference type="GO" id="GO:0006355">
    <property type="term" value="P:regulation of DNA-templated transcription"/>
    <property type="evidence" value="ECO:0007669"/>
    <property type="project" value="InterPro"/>
</dbReference>
<dbReference type="Gene3D" id="1.10.10.10">
    <property type="entry name" value="Winged helix-like DNA-binding domain superfamily/Winged helix DNA-binding domain"/>
    <property type="match status" value="1"/>
</dbReference>
<dbReference type="RefSeq" id="WP_072995323.1">
    <property type="nucleotide sequence ID" value="NZ_FQYU01000011.1"/>
</dbReference>
<evidence type="ECO:0000313" key="1">
    <source>
        <dbReference type="EMBL" id="SHJ87728.1"/>
    </source>
</evidence>
<name>A0A1M6MW55_9FLAO</name>
<dbReference type="AlphaFoldDB" id="A0A1M6MW55"/>
<dbReference type="InterPro" id="IPR011006">
    <property type="entry name" value="CheY-like_superfamily"/>
</dbReference>
<dbReference type="SUPFAM" id="SSF52172">
    <property type="entry name" value="CheY-like"/>
    <property type="match status" value="1"/>
</dbReference>
<keyword evidence="1" id="KW-0238">DNA-binding</keyword>
<dbReference type="InterPro" id="IPR051015">
    <property type="entry name" value="EvgA-like"/>
</dbReference>
<protein>
    <submittedName>
        <fullName evidence="1">DNA-binding response regulator, NarL/FixJ family, contains REC and HTH domains</fullName>
    </submittedName>
</protein>
<dbReference type="InterPro" id="IPR016032">
    <property type="entry name" value="Sig_transdc_resp-reg_C-effctor"/>
</dbReference>
<gene>
    <name evidence="1" type="ORF">SAMN04488513_11131</name>
</gene>
<accession>A0A1M6MW55</accession>
<sequence>MFNKILIAEDFQDTNKGIVNALETRLPIKTMCGELYCDKAYNRFKAALDENQPFELLITDLSFKEGPVPRRLTSGQDLIKEVRTHDPNIKIIVNSMIENPVQINRLFTEYQINGYVCKGRNSLDELVNAIYEVCQNRTFVSPHINLNSANTVFELDEYDLMILKDLAEGFTKKEISQRLKGRNISPNSESTIDKKVSRLFDQFEAKNTHHLIAKLIKQGKI</sequence>
<dbReference type="EMBL" id="FQYU01000011">
    <property type="protein sequence ID" value="SHJ87728.1"/>
    <property type="molecule type" value="Genomic_DNA"/>
</dbReference>
<dbReference type="GO" id="GO:0003677">
    <property type="term" value="F:DNA binding"/>
    <property type="evidence" value="ECO:0007669"/>
    <property type="project" value="UniProtKB-KW"/>
</dbReference>